<evidence type="ECO:0000313" key="5">
    <source>
        <dbReference type="EMBL" id="KJL24244.1"/>
    </source>
</evidence>
<dbReference type="RefSeq" id="WP_045253233.1">
    <property type="nucleotide sequence ID" value="NZ_CP031425.1"/>
</dbReference>
<name>A0A0F0KUV4_9MICO</name>
<evidence type="ECO:0000256" key="2">
    <source>
        <dbReference type="ARBA" id="ARBA00022679"/>
    </source>
</evidence>
<keyword evidence="6" id="KW-1185">Reference proteome</keyword>
<dbReference type="KEGG" id="mfol:DXT68_11765"/>
<evidence type="ECO:0000256" key="3">
    <source>
        <dbReference type="SAM" id="MobiDB-lite"/>
    </source>
</evidence>
<feature type="region of interest" description="Disordered" evidence="3">
    <location>
        <begin position="183"/>
        <end position="208"/>
    </location>
</feature>
<dbReference type="InterPro" id="IPR029063">
    <property type="entry name" value="SAM-dependent_MTases_sf"/>
</dbReference>
<dbReference type="GeneID" id="94445071"/>
<feature type="domain" description="Methyltransferase" evidence="4">
    <location>
        <begin position="50"/>
        <end position="139"/>
    </location>
</feature>
<dbReference type="EC" id="2.1.1.187" evidence="5"/>
<organism evidence="5 6">
    <name type="scientific">Microbacterium foliorum</name>
    <dbReference type="NCBI Taxonomy" id="104336"/>
    <lineage>
        <taxon>Bacteria</taxon>
        <taxon>Bacillati</taxon>
        <taxon>Actinomycetota</taxon>
        <taxon>Actinomycetes</taxon>
        <taxon>Micrococcales</taxon>
        <taxon>Microbacteriaceae</taxon>
        <taxon>Microbacterium</taxon>
    </lineage>
</organism>
<dbReference type="GO" id="GO:0052911">
    <property type="term" value="F:23S rRNA (guanine(745)-N(1))-methyltransferase activity"/>
    <property type="evidence" value="ECO:0007669"/>
    <property type="project" value="UniProtKB-EC"/>
</dbReference>
<dbReference type="AlphaFoldDB" id="A0A0F0KUV4"/>
<keyword evidence="2 5" id="KW-0808">Transferase</keyword>
<reference evidence="5 6" key="1">
    <citation type="submission" date="2015-02" db="EMBL/GenBank/DDBJ databases">
        <title>Draft genome sequences of ten Microbacterium spp. with emphasis on heavy metal contaminated environments.</title>
        <authorList>
            <person name="Corretto E."/>
        </authorList>
    </citation>
    <scope>NUCLEOTIDE SEQUENCE [LARGE SCALE GENOMIC DNA]</scope>
    <source>
        <strain evidence="5 6">DSM 12966</strain>
    </source>
</reference>
<gene>
    <name evidence="5" type="primary">rlmA</name>
    <name evidence="5" type="ORF">RN50_00824</name>
</gene>
<dbReference type="Gene3D" id="3.40.50.150">
    <property type="entry name" value="Vaccinia Virus protein VP39"/>
    <property type="match status" value="1"/>
</dbReference>
<dbReference type="SUPFAM" id="SSF53335">
    <property type="entry name" value="S-adenosyl-L-methionine-dependent methyltransferases"/>
    <property type="match status" value="1"/>
</dbReference>
<evidence type="ECO:0000259" key="4">
    <source>
        <dbReference type="Pfam" id="PF13649"/>
    </source>
</evidence>
<sequence length="208" mass="21761">MTAGVDAEIAAAYDARAAEYVALAGTIAQLDARDAAVIAAWRDGTAGALLDAGCGPGQWTQLLARGEREARGIDLSAAFVASARRRHPGIRFDVGSFRDLPPDDRSVGGILAWYSLIHVPPAELPEILAEFARVLVPGGSLLIGFFDGEPRESFAHAIAPAYFWSADALAAALAETGLEVVSSESRGREPGEISTRPHGSLIARSTPG</sequence>
<dbReference type="PANTHER" id="PTHR43861:SF1">
    <property type="entry name" value="TRANS-ACONITATE 2-METHYLTRANSFERASE"/>
    <property type="match status" value="1"/>
</dbReference>
<comment type="caution">
    <text evidence="5">The sequence shown here is derived from an EMBL/GenBank/DDBJ whole genome shotgun (WGS) entry which is preliminary data.</text>
</comment>
<dbReference type="EMBL" id="JYIU01000033">
    <property type="protein sequence ID" value="KJL24244.1"/>
    <property type="molecule type" value="Genomic_DNA"/>
</dbReference>
<evidence type="ECO:0000313" key="6">
    <source>
        <dbReference type="Proteomes" id="UP000033572"/>
    </source>
</evidence>
<dbReference type="Pfam" id="PF13649">
    <property type="entry name" value="Methyltransf_25"/>
    <property type="match status" value="1"/>
</dbReference>
<accession>A0A0F0KUV4</accession>
<keyword evidence="1 5" id="KW-0489">Methyltransferase</keyword>
<evidence type="ECO:0000256" key="1">
    <source>
        <dbReference type="ARBA" id="ARBA00022603"/>
    </source>
</evidence>
<dbReference type="InterPro" id="IPR041698">
    <property type="entry name" value="Methyltransf_25"/>
</dbReference>
<dbReference type="PATRIC" id="fig|104336.4.peg.847"/>
<protein>
    <submittedName>
        <fullName evidence="5">23S rRNA (Guanine(745)-N(1))-methyltransferase</fullName>
        <ecNumber evidence="5">2.1.1.187</ecNumber>
    </submittedName>
</protein>
<dbReference type="Proteomes" id="UP000033572">
    <property type="component" value="Unassembled WGS sequence"/>
</dbReference>
<dbReference type="PANTHER" id="PTHR43861">
    <property type="entry name" value="TRANS-ACONITATE 2-METHYLTRANSFERASE-RELATED"/>
    <property type="match status" value="1"/>
</dbReference>
<proteinExistence type="predicted"/>
<dbReference type="CDD" id="cd02440">
    <property type="entry name" value="AdoMet_MTases"/>
    <property type="match status" value="1"/>
</dbReference>